<sequence length="645" mass="69227">MASNTAGRRQSTRQTKSTGVRNYYHRNRAIDSDAVHNESQPGFFPAITHFTEAIEVFPKEVVRHFSMLKEVEAKLHAPDEHLRRLADEIERLPPPQERTYPLVHSYFPSLSAQNSINGSRNGSIVGPSGFVPEGQDEIADYERQNLFYNMSLRIAVAAPVLDEKIALLSTANQTLARCLERMESSYIHIPEEVSDEARLGNPKHWAYVTDKETKKAPPERARREAANHGVNAILAADSEIAQRSETRREAVAARKNRAQHIDSDFDDKPPPKKGPGKGRKAAVDDAKSVGLGITNGVGGPNKKRKVAGGAGAAPMERSMSGALLGALRGGQGSPRETPEIGTAGTKKRANKPGPPPKRRNIGPQSPALASSPIVSSFAQKEIPQKPQNSRARQSSANALHATPVETLRGRPSSSSSNKPANGMAGLSAIEQLQASAAAAESPSLGPTIVPTETADTMKHEDAEIAEDATITEPAEPPVVVTTRAGRQSKTATPMSGTFPGDMAAGPRNRSARAQKEKDKDSVNHSHASSESGERISGRRKKVASVHNSNTPTALGCPSSTTNIEDIDPDTELPGVEQDEVIEQDGTIEQDETLELEEEGEGEGEGERNGIVMIAYSIAVGQWHLPEKTTSLAGWLDSKGLGIVDN</sequence>
<proteinExistence type="predicted"/>
<dbReference type="EMBL" id="WNWS01000942">
    <property type="protein sequence ID" value="KAE9962966.1"/>
    <property type="molecule type" value="Genomic_DNA"/>
</dbReference>
<comment type="caution">
    <text evidence="3">The sequence shown here is derived from an EMBL/GenBank/DDBJ whole genome shotgun (WGS) entry which is preliminary data.</text>
</comment>
<feature type="compositionally biased region" description="Acidic residues" evidence="1">
    <location>
        <begin position="564"/>
        <end position="603"/>
    </location>
</feature>
<evidence type="ECO:0000313" key="4">
    <source>
        <dbReference type="EMBL" id="KAE9962966.1"/>
    </source>
</evidence>
<dbReference type="GO" id="GO:0000785">
    <property type="term" value="C:chromatin"/>
    <property type="evidence" value="ECO:0007669"/>
    <property type="project" value="UniProtKB-ARBA"/>
</dbReference>
<evidence type="ECO:0000259" key="2">
    <source>
        <dbReference type="SMART" id="SM01408"/>
    </source>
</evidence>
<reference evidence="3 5" key="1">
    <citation type="submission" date="2019-11" db="EMBL/GenBank/DDBJ databases">
        <title>Venturia inaequalis Genome Resource.</title>
        <authorList>
            <person name="Lichtner F.J."/>
        </authorList>
    </citation>
    <scope>NUCLEOTIDE SEQUENCE [LARGE SCALE GENOMIC DNA]</scope>
    <source>
        <strain evidence="4 6">120213</strain>
        <strain evidence="3">Bline_iso_100314</strain>
    </source>
</reference>
<accession>A0A8H3U1K0</accession>
<evidence type="ECO:0000313" key="6">
    <source>
        <dbReference type="Proteomes" id="UP000447873"/>
    </source>
</evidence>
<feature type="compositionally biased region" description="Basic and acidic residues" evidence="1">
    <location>
        <begin position="259"/>
        <end position="270"/>
    </location>
</feature>
<dbReference type="EMBL" id="WNWQ01001466">
    <property type="protein sequence ID" value="KAE9961520.1"/>
    <property type="molecule type" value="Genomic_DNA"/>
</dbReference>
<dbReference type="InterPro" id="IPR024610">
    <property type="entry name" value="ING_N_histone-binding"/>
</dbReference>
<gene>
    <name evidence="3" type="ORF">BLS_001866</name>
    <name evidence="4" type="ORF">EG328_011883</name>
</gene>
<feature type="compositionally biased region" description="Polar residues" evidence="1">
    <location>
        <begin position="385"/>
        <end position="397"/>
    </location>
</feature>
<protein>
    <recommendedName>
        <fullName evidence="2">Inhibitor of growth protein N-terminal histone-binding domain-containing protein</fullName>
    </recommendedName>
</protein>
<organism evidence="3 5">
    <name type="scientific">Venturia inaequalis</name>
    <name type="common">Apple scab fungus</name>
    <dbReference type="NCBI Taxonomy" id="5025"/>
    <lineage>
        <taxon>Eukaryota</taxon>
        <taxon>Fungi</taxon>
        <taxon>Dikarya</taxon>
        <taxon>Ascomycota</taxon>
        <taxon>Pezizomycotina</taxon>
        <taxon>Dothideomycetes</taxon>
        <taxon>Pleosporomycetidae</taxon>
        <taxon>Venturiales</taxon>
        <taxon>Venturiaceae</taxon>
        <taxon>Venturia</taxon>
    </lineage>
</organism>
<feature type="compositionally biased region" description="Basic residues" evidence="1">
    <location>
        <begin position="345"/>
        <end position="360"/>
    </location>
</feature>
<evidence type="ECO:0000313" key="5">
    <source>
        <dbReference type="Proteomes" id="UP000433883"/>
    </source>
</evidence>
<feature type="compositionally biased region" description="Polar residues" evidence="1">
    <location>
        <begin position="545"/>
        <end position="563"/>
    </location>
</feature>
<dbReference type="Proteomes" id="UP000433883">
    <property type="component" value="Unassembled WGS sequence"/>
</dbReference>
<feature type="compositionally biased region" description="Polar residues" evidence="1">
    <location>
        <begin position="1"/>
        <end position="20"/>
    </location>
</feature>
<dbReference type="SMART" id="SM01408">
    <property type="entry name" value="ING"/>
    <property type="match status" value="1"/>
</dbReference>
<feature type="region of interest" description="Disordered" evidence="1">
    <location>
        <begin position="1"/>
        <end position="24"/>
    </location>
</feature>
<dbReference type="Proteomes" id="UP000447873">
    <property type="component" value="Unassembled WGS sequence"/>
</dbReference>
<feature type="compositionally biased region" description="Low complexity" evidence="1">
    <location>
        <begin position="426"/>
        <end position="440"/>
    </location>
</feature>
<evidence type="ECO:0000256" key="1">
    <source>
        <dbReference type="SAM" id="MobiDB-lite"/>
    </source>
</evidence>
<name>A0A8H3U1K0_VENIN</name>
<feature type="compositionally biased region" description="Basic and acidic residues" evidence="1">
    <location>
        <begin position="513"/>
        <end position="523"/>
    </location>
</feature>
<feature type="region of interest" description="Disordered" evidence="1">
    <location>
        <begin position="238"/>
        <end position="607"/>
    </location>
</feature>
<dbReference type="Pfam" id="PF12998">
    <property type="entry name" value="ING"/>
    <property type="match status" value="1"/>
</dbReference>
<dbReference type="AlphaFoldDB" id="A0A8H3U1K0"/>
<feature type="compositionally biased region" description="Polar residues" evidence="1">
    <location>
        <begin position="484"/>
        <end position="495"/>
    </location>
</feature>
<feature type="compositionally biased region" description="Basic and acidic residues" evidence="1">
    <location>
        <begin position="240"/>
        <end position="252"/>
    </location>
</feature>
<evidence type="ECO:0000313" key="3">
    <source>
        <dbReference type="EMBL" id="KAE9961520.1"/>
    </source>
</evidence>
<feature type="domain" description="Inhibitor of growth protein N-terminal histone-binding" evidence="2">
    <location>
        <begin position="46"/>
        <end position="189"/>
    </location>
</feature>